<accession>A0A2A3LXJ8</accession>
<dbReference type="AlphaFoldDB" id="A0A2A3LXJ8"/>
<dbReference type="RefSeq" id="WP_023383746.1">
    <property type="nucleotide sequence ID" value="NZ_NTME01000047.1"/>
</dbReference>
<comment type="caution">
    <text evidence="1">The sequence shown here is derived from an EMBL/GenBank/DDBJ whole genome shotgun (WGS) entry which is preliminary data.</text>
</comment>
<name>A0A2A3LXJ8_PSEDL</name>
<sequence length="230" mass="25328">MFDAAHYHVKATELLTAFGVHQGALSTWSLSDVGTASHGYIHHSQKPAALAAYAAVNPTFAAGRFPGYTLVDLVDKIPSLDYAEYAALAIVCGAELPSFKGSDERARIFGEAAWAIVEKYQLHGCFERHNKPFQAIGDHYSLRPKGCDWARDYAEIPEKLTAMRKAYRAMTPLQRVMTLSLMHLYNQGKDNVFLTGGCPTKILAAEALTILRDNSALADWGHLVSHYAGW</sequence>
<proteinExistence type="predicted"/>
<protein>
    <submittedName>
        <fullName evidence="1">Uncharacterized protein</fullName>
    </submittedName>
</protein>
<evidence type="ECO:0000313" key="1">
    <source>
        <dbReference type="EMBL" id="PBJ92543.1"/>
    </source>
</evidence>
<evidence type="ECO:0000313" key="2">
    <source>
        <dbReference type="Proteomes" id="UP000218102"/>
    </source>
</evidence>
<dbReference type="Proteomes" id="UP000218102">
    <property type="component" value="Unassembled WGS sequence"/>
</dbReference>
<dbReference type="EMBL" id="NTME01000047">
    <property type="protein sequence ID" value="PBJ92543.1"/>
    <property type="molecule type" value="Genomic_DNA"/>
</dbReference>
<organism evidence="1 2">
    <name type="scientific">Pseudomonas plecoglossicida</name>
    <dbReference type="NCBI Taxonomy" id="70775"/>
    <lineage>
        <taxon>Bacteria</taxon>
        <taxon>Pseudomonadati</taxon>
        <taxon>Pseudomonadota</taxon>
        <taxon>Gammaproteobacteria</taxon>
        <taxon>Pseudomonadales</taxon>
        <taxon>Pseudomonadaceae</taxon>
        <taxon>Pseudomonas</taxon>
    </lineage>
</organism>
<reference evidence="1 2" key="1">
    <citation type="submission" date="2017-09" db="EMBL/GenBank/DDBJ databases">
        <authorList>
            <person name="Ehlers B."/>
            <person name="Leendertz F.H."/>
        </authorList>
    </citation>
    <scope>NUCLEOTIDE SEQUENCE [LARGE SCALE GENOMIC DNA]</scope>
    <source>
        <strain evidence="1 2">DJ-1</strain>
    </source>
</reference>
<gene>
    <name evidence="1" type="ORF">CMV24_26860</name>
</gene>